<dbReference type="Gene3D" id="3.40.50.300">
    <property type="entry name" value="P-loop containing nucleotide triphosphate hydrolases"/>
    <property type="match status" value="1"/>
</dbReference>
<organism evidence="2 3">
    <name type="scientific">Parahalioglobus pacificus</name>
    <dbReference type="NCBI Taxonomy" id="930806"/>
    <lineage>
        <taxon>Bacteria</taxon>
        <taxon>Pseudomonadati</taxon>
        <taxon>Pseudomonadota</taxon>
        <taxon>Gammaproteobacteria</taxon>
        <taxon>Cellvibrionales</taxon>
        <taxon>Halieaceae</taxon>
        <taxon>Parahalioglobus</taxon>
    </lineage>
</organism>
<protein>
    <recommendedName>
        <fullName evidence="1">CobW/HypB/UreG nucleotide-binding domain-containing protein</fullName>
    </recommendedName>
</protein>
<dbReference type="InterPro" id="IPR051316">
    <property type="entry name" value="Zinc-reg_GTPase_activator"/>
</dbReference>
<dbReference type="Proteomes" id="UP000644693">
    <property type="component" value="Unassembled WGS sequence"/>
</dbReference>
<reference evidence="2" key="2">
    <citation type="submission" date="2020-09" db="EMBL/GenBank/DDBJ databases">
        <authorList>
            <person name="Sun Q."/>
            <person name="Kim S."/>
        </authorList>
    </citation>
    <scope>NUCLEOTIDE SEQUENCE</scope>
    <source>
        <strain evidence="2">KCTC 23430</strain>
    </source>
</reference>
<comment type="caution">
    <text evidence="2">The sequence shown here is derived from an EMBL/GenBank/DDBJ whole genome shotgun (WGS) entry which is preliminary data.</text>
</comment>
<proteinExistence type="predicted"/>
<dbReference type="PANTHER" id="PTHR13748:SF46">
    <property type="entry name" value="ZINC CHAPERONE YEIR"/>
    <property type="match status" value="1"/>
</dbReference>
<dbReference type="AlphaFoldDB" id="A0A918XHW3"/>
<dbReference type="SUPFAM" id="SSF52540">
    <property type="entry name" value="P-loop containing nucleoside triphosphate hydrolases"/>
    <property type="match status" value="1"/>
</dbReference>
<dbReference type="InterPro" id="IPR027417">
    <property type="entry name" value="P-loop_NTPase"/>
</dbReference>
<gene>
    <name evidence="2" type="primary">yeiR</name>
    <name evidence="2" type="ORF">GCM10007053_15700</name>
</gene>
<sequence>MVNRESPRIEAVPTNLITGFLGVGKTSAVLNLLAQKPSDERWAVLINEFGEIGIDGSLVDGQTTTQVGVFISEVPGGCMCCTAGLPMQVALNVLLRESRPDRLLIEPTGLGHPVEVIETLLSDQYRGVLSVQRTVTLVDARNLEDRRYTTHPTFLQQLEIADVVVANKEDLYSEADRGNLESLLYVYCQPSTTLQVTQFGRFDLKALAGPPLAAIESYDARAKAHAHAHGEQPLLATDLPFPESGYVVAVNSGEGFESIGWRFRPDLVFDKAKLFSFLTGLRVERLKAVFITEDGIYAYNMTRDALREVELDDCLESRVEIIADTVDTGWEEGLLDSLIAQDAVAQG</sequence>
<dbReference type="GO" id="GO:0005737">
    <property type="term" value="C:cytoplasm"/>
    <property type="evidence" value="ECO:0007669"/>
    <property type="project" value="TreeGrafter"/>
</dbReference>
<dbReference type="PANTHER" id="PTHR13748">
    <property type="entry name" value="COBW-RELATED"/>
    <property type="match status" value="1"/>
</dbReference>
<keyword evidence="3" id="KW-1185">Reference proteome</keyword>
<evidence type="ECO:0000313" key="3">
    <source>
        <dbReference type="Proteomes" id="UP000644693"/>
    </source>
</evidence>
<dbReference type="RefSeq" id="WP_189476893.1">
    <property type="nucleotide sequence ID" value="NZ_BMYM01000001.1"/>
</dbReference>
<reference evidence="2" key="1">
    <citation type="journal article" date="2014" name="Int. J. Syst. Evol. Microbiol.">
        <title>Complete genome sequence of Corynebacterium casei LMG S-19264T (=DSM 44701T), isolated from a smear-ripened cheese.</title>
        <authorList>
            <consortium name="US DOE Joint Genome Institute (JGI-PGF)"/>
            <person name="Walter F."/>
            <person name="Albersmeier A."/>
            <person name="Kalinowski J."/>
            <person name="Ruckert C."/>
        </authorList>
    </citation>
    <scope>NUCLEOTIDE SEQUENCE</scope>
    <source>
        <strain evidence="2">KCTC 23430</strain>
    </source>
</reference>
<evidence type="ECO:0000313" key="2">
    <source>
        <dbReference type="EMBL" id="GHD32028.1"/>
    </source>
</evidence>
<accession>A0A918XHW3</accession>
<dbReference type="Pfam" id="PF02492">
    <property type="entry name" value="cobW"/>
    <property type="match status" value="1"/>
</dbReference>
<dbReference type="EMBL" id="BMYM01000001">
    <property type="protein sequence ID" value="GHD32028.1"/>
    <property type="molecule type" value="Genomic_DNA"/>
</dbReference>
<evidence type="ECO:0000259" key="1">
    <source>
        <dbReference type="Pfam" id="PF02492"/>
    </source>
</evidence>
<feature type="domain" description="CobW/HypB/UreG nucleotide-binding" evidence="1">
    <location>
        <begin position="13"/>
        <end position="178"/>
    </location>
</feature>
<dbReference type="InterPro" id="IPR003495">
    <property type="entry name" value="CobW/HypB/UreG_nucleotide-bd"/>
</dbReference>
<name>A0A918XHW3_9GAMM</name>
<dbReference type="CDD" id="cd03112">
    <property type="entry name" value="CobW-like"/>
    <property type="match status" value="1"/>
</dbReference>